<dbReference type="GO" id="GO:0051260">
    <property type="term" value="P:protein homooligomerization"/>
    <property type="evidence" value="ECO:0007669"/>
    <property type="project" value="InterPro"/>
</dbReference>
<keyword evidence="3" id="KW-1185">Reference proteome</keyword>
<dbReference type="STRING" id="947166.A0A1D1W090"/>
<dbReference type="InterPro" id="IPR003131">
    <property type="entry name" value="T1-type_BTB"/>
</dbReference>
<organism evidence="2 3">
    <name type="scientific">Ramazzottius varieornatus</name>
    <name type="common">Water bear</name>
    <name type="synonym">Tardigrade</name>
    <dbReference type="NCBI Taxonomy" id="947166"/>
    <lineage>
        <taxon>Eukaryota</taxon>
        <taxon>Metazoa</taxon>
        <taxon>Ecdysozoa</taxon>
        <taxon>Tardigrada</taxon>
        <taxon>Eutardigrada</taxon>
        <taxon>Parachela</taxon>
        <taxon>Hypsibioidea</taxon>
        <taxon>Ramazzottiidae</taxon>
        <taxon>Ramazzottius</taxon>
    </lineage>
</organism>
<dbReference type="EMBL" id="BDGG01000010">
    <property type="protein sequence ID" value="GAV04269.1"/>
    <property type="molecule type" value="Genomic_DNA"/>
</dbReference>
<sequence>MAYVDASTWKHYGGNTGISSHRRTLTWVRTPLYDREYELTERCNSDPELQPTFSLKSKRRNTLPNSPIEYIRKLRKRISGNVVKQVGTGDAVVQEIPVTKRTSAKGKENKAWDIVHFLVGGQSFQCPEWIFAGHPMTLLGNLQRRNVYFHAKTKSYVFADLLPDVFTAVLEYYQTGSLTRPERLTLNYFLEQLEIFDLEQTAVDQLLKKEGWSRGFLRNCKTILGFTP</sequence>
<dbReference type="InterPro" id="IPR011333">
    <property type="entry name" value="SKP1/BTB/POZ_sf"/>
</dbReference>
<accession>A0A1D1W090</accession>
<gene>
    <name evidence="2" type="primary">RvY_14576</name>
    <name evidence="2" type="synonym">RvY_14576.1</name>
    <name evidence="2" type="ORF">RvY_14576-1</name>
</gene>
<feature type="domain" description="Potassium channel tetramerisation-type BTB" evidence="1">
    <location>
        <begin position="119"/>
        <end position="205"/>
    </location>
</feature>
<evidence type="ECO:0000259" key="1">
    <source>
        <dbReference type="Pfam" id="PF02214"/>
    </source>
</evidence>
<evidence type="ECO:0000313" key="3">
    <source>
        <dbReference type="Proteomes" id="UP000186922"/>
    </source>
</evidence>
<comment type="caution">
    <text evidence="2">The sequence shown here is derived from an EMBL/GenBank/DDBJ whole genome shotgun (WGS) entry which is preliminary data.</text>
</comment>
<protein>
    <recommendedName>
        <fullName evidence="1">Potassium channel tetramerisation-type BTB domain-containing protein</fullName>
    </recommendedName>
</protein>
<proteinExistence type="predicted"/>
<dbReference type="SUPFAM" id="SSF54695">
    <property type="entry name" value="POZ domain"/>
    <property type="match status" value="1"/>
</dbReference>
<evidence type="ECO:0000313" key="2">
    <source>
        <dbReference type="EMBL" id="GAV04269.1"/>
    </source>
</evidence>
<reference evidence="2 3" key="1">
    <citation type="journal article" date="2016" name="Nat. Commun.">
        <title>Extremotolerant tardigrade genome and improved radiotolerance of human cultured cells by tardigrade-unique protein.</title>
        <authorList>
            <person name="Hashimoto T."/>
            <person name="Horikawa D.D."/>
            <person name="Saito Y."/>
            <person name="Kuwahara H."/>
            <person name="Kozuka-Hata H."/>
            <person name="Shin-I T."/>
            <person name="Minakuchi Y."/>
            <person name="Ohishi K."/>
            <person name="Motoyama A."/>
            <person name="Aizu T."/>
            <person name="Enomoto A."/>
            <person name="Kondo K."/>
            <person name="Tanaka S."/>
            <person name="Hara Y."/>
            <person name="Koshikawa S."/>
            <person name="Sagara H."/>
            <person name="Miura T."/>
            <person name="Yokobori S."/>
            <person name="Miyagawa K."/>
            <person name="Suzuki Y."/>
            <person name="Kubo T."/>
            <person name="Oyama M."/>
            <person name="Kohara Y."/>
            <person name="Fujiyama A."/>
            <person name="Arakawa K."/>
            <person name="Katayama T."/>
            <person name="Toyoda A."/>
            <person name="Kunieda T."/>
        </authorList>
    </citation>
    <scope>NUCLEOTIDE SEQUENCE [LARGE SCALE GENOMIC DNA]</scope>
    <source>
        <strain evidence="2 3">YOKOZUNA-1</strain>
    </source>
</reference>
<dbReference type="Pfam" id="PF02214">
    <property type="entry name" value="BTB_2"/>
    <property type="match status" value="1"/>
</dbReference>
<name>A0A1D1W090_RAMVA</name>
<dbReference type="AlphaFoldDB" id="A0A1D1W090"/>
<dbReference type="Proteomes" id="UP000186922">
    <property type="component" value="Unassembled WGS sequence"/>
</dbReference>
<dbReference type="Gene3D" id="3.30.710.10">
    <property type="entry name" value="Potassium Channel Kv1.1, Chain A"/>
    <property type="match status" value="1"/>
</dbReference>